<sequence length="337" mass="36617">MDGSRSTLKVCLAASGGGHLRQLLDLEPFWASHDHFFVTEDTALGRSVARERPTEFVPHFALGQARLGNPALMVARALRSAWTSLRIVWRRRPDLVISTGAGSQLFIALWARLLGARIVLIDSFARFDRPSAFARLAGPLAHLRIAQSAAAAADWPGALVYEPLRHDTCEPIQKQNLLVATVGATLPFPRLVDLVLEAKRQGLITEDVLLQTGDVAQAIAPVDGVTIVNSLPFDELLVRLRDARIVVGHGGTGSIITALQAQCGTIVIPRRFELGEHYDNHQAEICEAFAARELVQVADDLASFEKALHAARSAPPNPVRTDYSGLAQVLRDYVAAI</sequence>
<name>A0A844YWB7_9SPHN</name>
<evidence type="ECO:0000313" key="3">
    <source>
        <dbReference type="Proteomes" id="UP000466966"/>
    </source>
</evidence>
<gene>
    <name evidence="2" type="ORF">GRI99_01810</name>
</gene>
<proteinExistence type="predicted"/>
<dbReference type="EMBL" id="WTYV01000001">
    <property type="protein sequence ID" value="MXO70367.1"/>
    <property type="molecule type" value="Genomic_DNA"/>
</dbReference>
<dbReference type="NCBIfam" id="NF046028">
    <property type="entry name" value="GluronsyltaseWelK"/>
    <property type="match status" value="1"/>
</dbReference>
<organism evidence="2 3">
    <name type="scientific">Alteraurantiacibacter buctensis</name>
    <dbReference type="NCBI Taxonomy" id="1503981"/>
    <lineage>
        <taxon>Bacteria</taxon>
        <taxon>Pseudomonadati</taxon>
        <taxon>Pseudomonadota</taxon>
        <taxon>Alphaproteobacteria</taxon>
        <taxon>Sphingomonadales</taxon>
        <taxon>Erythrobacteraceae</taxon>
        <taxon>Alteraurantiacibacter</taxon>
    </lineage>
</organism>
<evidence type="ECO:0000259" key="1">
    <source>
        <dbReference type="Pfam" id="PF04101"/>
    </source>
</evidence>
<reference evidence="2 3" key="1">
    <citation type="submission" date="2019-12" db="EMBL/GenBank/DDBJ databases">
        <title>Genomic-based taxomic classification of the family Erythrobacteraceae.</title>
        <authorList>
            <person name="Xu L."/>
        </authorList>
    </citation>
    <scope>NUCLEOTIDE SEQUENCE [LARGE SCALE GENOMIC DNA]</scope>
    <source>
        <strain evidence="2 3">M0322</strain>
    </source>
</reference>
<dbReference type="Pfam" id="PF04101">
    <property type="entry name" value="Glyco_tran_28_C"/>
    <property type="match status" value="1"/>
</dbReference>
<dbReference type="AlphaFoldDB" id="A0A844YWB7"/>
<evidence type="ECO:0000313" key="2">
    <source>
        <dbReference type="EMBL" id="MXO70367.1"/>
    </source>
</evidence>
<feature type="domain" description="Glycosyl transferase family 28 C-terminal" evidence="1">
    <location>
        <begin position="180"/>
        <end position="312"/>
    </location>
</feature>
<dbReference type="Proteomes" id="UP000466966">
    <property type="component" value="Unassembled WGS sequence"/>
</dbReference>
<dbReference type="OrthoDB" id="555447at2"/>
<dbReference type="GO" id="GO:0016758">
    <property type="term" value="F:hexosyltransferase activity"/>
    <property type="evidence" value="ECO:0007669"/>
    <property type="project" value="InterPro"/>
</dbReference>
<dbReference type="InterPro" id="IPR007235">
    <property type="entry name" value="Glyco_trans_28_C"/>
</dbReference>
<keyword evidence="3" id="KW-1185">Reference proteome</keyword>
<accession>A0A844YWB7</accession>
<protein>
    <recommendedName>
        <fullName evidence="1">Glycosyl transferase family 28 C-terminal domain-containing protein</fullName>
    </recommendedName>
</protein>
<dbReference type="RefSeq" id="WP_160770293.1">
    <property type="nucleotide sequence ID" value="NZ_WTYV01000001.1"/>
</dbReference>
<dbReference type="Gene3D" id="3.40.50.2000">
    <property type="entry name" value="Glycogen Phosphorylase B"/>
    <property type="match status" value="2"/>
</dbReference>
<dbReference type="SUPFAM" id="SSF53756">
    <property type="entry name" value="UDP-Glycosyltransferase/glycogen phosphorylase"/>
    <property type="match status" value="1"/>
</dbReference>
<comment type="caution">
    <text evidence="2">The sequence shown here is derived from an EMBL/GenBank/DDBJ whole genome shotgun (WGS) entry which is preliminary data.</text>
</comment>